<sequence precursor="true">MIKNTFTNSIYFVVVVFISFVALTGCNPKESKNASASTTTTASTSSNSSVEGDIAYVNVDSLNVYYNYLVDISDKTEKKQLEIRRQLEQSEIKLQADYESLQKRASQGLLSENAAKKEQQDLQTQVQMLDRQKASMSEAFRLQSEKDLNKAFSNIESVLEEYKAEKGYRVVLGVQKGMSMILYTDKNLDITKPVLELLNEKYKTEQDSAEVAN</sequence>
<dbReference type="RefSeq" id="WP_014796286.1">
    <property type="nucleotide sequence ID" value="NC_018018.1"/>
</dbReference>
<evidence type="ECO:0000313" key="5">
    <source>
        <dbReference type="EMBL" id="AFM02824.1"/>
    </source>
</evidence>
<dbReference type="STRING" id="880071.Fleli_0343"/>
<organism evidence="5 6">
    <name type="scientific">Bernardetia litoralis (strain ATCC 23117 / DSM 6794 / NBRC 15988 / NCIMB 1366 / Fx l1 / Sio-4)</name>
    <name type="common">Flexibacter litoralis</name>
    <dbReference type="NCBI Taxonomy" id="880071"/>
    <lineage>
        <taxon>Bacteria</taxon>
        <taxon>Pseudomonadati</taxon>
        <taxon>Bacteroidota</taxon>
        <taxon>Cytophagia</taxon>
        <taxon>Cytophagales</taxon>
        <taxon>Bernardetiaceae</taxon>
        <taxon>Bernardetia</taxon>
    </lineage>
</organism>
<dbReference type="PANTHER" id="PTHR35089">
    <property type="entry name" value="CHAPERONE PROTEIN SKP"/>
    <property type="match status" value="1"/>
</dbReference>
<dbReference type="GO" id="GO:0050821">
    <property type="term" value="P:protein stabilization"/>
    <property type="evidence" value="ECO:0007669"/>
    <property type="project" value="TreeGrafter"/>
</dbReference>
<dbReference type="KEGG" id="fli:Fleli_0343"/>
<evidence type="ECO:0000313" key="6">
    <source>
        <dbReference type="Proteomes" id="UP000006054"/>
    </source>
</evidence>
<dbReference type="Gene3D" id="3.30.910.20">
    <property type="entry name" value="Skp domain"/>
    <property type="match status" value="1"/>
</dbReference>
<evidence type="ECO:0000256" key="3">
    <source>
        <dbReference type="SAM" id="Coils"/>
    </source>
</evidence>
<feature type="coiled-coil region" evidence="3">
    <location>
        <begin position="84"/>
        <end position="165"/>
    </location>
</feature>
<evidence type="ECO:0000256" key="2">
    <source>
        <dbReference type="ARBA" id="ARBA00022729"/>
    </source>
</evidence>
<gene>
    <name evidence="5" type="ordered locus">Fleli_0343</name>
</gene>
<feature type="compositionally biased region" description="Low complexity" evidence="4">
    <location>
        <begin position="33"/>
        <end position="48"/>
    </location>
</feature>
<dbReference type="HOGENOM" id="CLU_1292811_0_0_10"/>
<keyword evidence="2" id="KW-0732">Signal</keyword>
<dbReference type="PATRIC" id="fig|880071.3.peg.327"/>
<dbReference type="AlphaFoldDB" id="I4AFT9"/>
<dbReference type="Proteomes" id="UP000006054">
    <property type="component" value="Chromosome"/>
</dbReference>
<name>I4AFT9_BERLS</name>
<dbReference type="EMBL" id="CP003345">
    <property type="protein sequence ID" value="AFM02824.1"/>
    <property type="molecule type" value="Genomic_DNA"/>
</dbReference>
<feature type="region of interest" description="Disordered" evidence="4">
    <location>
        <begin position="29"/>
        <end position="48"/>
    </location>
</feature>
<dbReference type="OrthoDB" id="1145062at2"/>
<comment type="similarity">
    <text evidence="1">Belongs to the Skp family.</text>
</comment>
<dbReference type="InterPro" id="IPR024930">
    <property type="entry name" value="Skp_dom_sf"/>
</dbReference>
<dbReference type="GO" id="GO:0051082">
    <property type="term" value="F:unfolded protein binding"/>
    <property type="evidence" value="ECO:0007669"/>
    <property type="project" value="InterPro"/>
</dbReference>
<dbReference type="Pfam" id="PF03938">
    <property type="entry name" value="OmpH"/>
    <property type="match status" value="1"/>
</dbReference>
<keyword evidence="6" id="KW-1185">Reference proteome</keyword>
<dbReference type="SMART" id="SM00935">
    <property type="entry name" value="OmpH"/>
    <property type="match status" value="1"/>
</dbReference>
<dbReference type="GO" id="GO:0005829">
    <property type="term" value="C:cytosol"/>
    <property type="evidence" value="ECO:0007669"/>
    <property type="project" value="TreeGrafter"/>
</dbReference>
<dbReference type="PANTHER" id="PTHR35089:SF1">
    <property type="entry name" value="CHAPERONE PROTEIN SKP"/>
    <property type="match status" value="1"/>
</dbReference>
<evidence type="ECO:0000256" key="1">
    <source>
        <dbReference type="ARBA" id="ARBA00009091"/>
    </source>
</evidence>
<keyword evidence="3" id="KW-0175">Coiled coil</keyword>
<dbReference type="PROSITE" id="PS51257">
    <property type="entry name" value="PROKAR_LIPOPROTEIN"/>
    <property type="match status" value="1"/>
</dbReference>
<protein>
    <submittedName>
        <fullName evidence="5">Outer membrane protein</fullName>
    </submittedName>
</protein>
<reference evidence="6" key="1">
    <citation type="submission" date="2012-06" db="EMBL/GenBank/DDBJ databases">
        <title>The complete genome of Flexibacter litoralis DSM 6794.</title>
        <authorList>
            <person name="Lucas S."/>
            <person name="Copeland A."/>
            <person name="Lapidus A."/>
            <person name="Glavina del Rio T."/>
            <person name="Dalin E."/>
            <person name="Tice H."/>
            <person name="Bruce D."/>
            <person name="Goodwin L."/>
            <person name="Pitluck S."/>
            <person name="Peters L."/>
            <person name="Ovchinnikova G."/>
            <person name="Lu M."/>
            <person name="Kyrpides N."/>
            <person name="Mavromatis K."/>
            <person name="Ivanova N."/>
            <person name="Brettin T."/>
            <person name="Detter J.C."/>
            <person name="Han C."/>
            <person name="Larimer F."/>
            <person name="Land M."/>
            <person name="Hauser L."/>
            <person name="Markowitz V."/>
            <person name="Cheng J.-F."/>
            <person name="Hugenholtz P."/>
            <person name="Woyke T."/>
            <person name="Wu D."/>
            <person name="Spring S."/>
            <person name="Lang E."/>
            <person name="Kopitz M."/>
            <person name="Brambilla E."/>
            <person name="Klenk H.-P."/>
            <person name="Eisen J.A."/>
        </authorList>
    </citation>
    <scope>NUCLEOTIDE SEQUENCE [LARGE SCALE GENOMIC DNA]</scope>
    <source>
        <strain evidence="6">ATCC 23117 / DSM 6794 / NBRC 15988 / NCIMB 1366 / Sio-4</strain>
    </source>
</reference>
<accession>I4AFT9</accession>
<dbReference type="eggNOG" id="COG2825">
    <property type="taxonomic scope" value="Bacteria"/>
</dbReference>
<evidence type="ECO:0000256" key="4">
    <source>
        <dbReference type="SAM" id="MobiDB-lite"/>
    </source>
</evidence>
<dbReference type="InterPro" id="IPR005632">
    <property type="entry name" value="Chaperone_Skp"/>
</dbReference>
<proteinExistence type="inferred from homology"/>
<dbReference type="SUPFAM" id="SSF111384">
    <property type="entry name" value="OmpH-like"/>
    <property type="match status" value="1"/>
</dbReference>